<keyword evidence="5 6" id="KW-0539">Nucleus</keyword>
<evidence type="ECO:0000256" key="1">
    <source>
        <dbReference type="ARBA" id="ARBA00004123"/>
    </source>
</evidence>
<organism evidence="10 11">
    <name type="scientific">Lodderomyces beijingensis</name>
    <dbReference type="NCBI Taxonomy" id="1775926"/>
    <lineage>
        <taxon>Eukaryota</taxon>
        <taxon>Fungi</taxon>
        <taxon>Dikarya</taxon>
        <taxon>Ascomycota</taxon>
        <taxon>Saccharomycotina</taxon>
        <taxon>Pichiomycetes</taxon>
        <taxon>Debaryomycetaceae</taxon>
        <taxon>Candida/Lodderomyces clade</taxon>
        <taxon>Lodderomyces</taxon>
    </lineage>
</organism>
<comment type="function">
    <text evidence="6">Accessory subunit of the DNA polymerase alpha complex (also known as the alpha DNA polymerase-primase complex) which plays an essential role in the initiation of DNA synthesis.</text>
</comment>
<accession>A0ABP0ZD09</accession>
<evidence type="ECO:0000256" key="4">
    <source>
        <dbReference type="ARBA" id="ARBA00022705"/>
    </source>
</evidence>
<feature type="compositionally biased region" description="Polar residues" evidence="7">
    <location>
        <begin position="143"/>
        <end position="153"/>
    </location>
</feature>
<dbReference type="PANTHER" id="PTHR23061:SF12">
    <property type="entry name" value="DNA POLYMERASE ALPHA SUBUNIT B"/>
    <property type="match status" value="1"/>
</dbReference>
<evidence type="ECO:0000256" key="6">
    <source>
        <dbReference type="PIRNR" id="PIRNR018300"/>
    </source>
</evidence>
<comment type="similarity">
    <text evidence="2 6">Belongs to the DNA polymerase alpha subunit B family.</text>
</comment>
<name>A0ABP0ZD09_9ASCO</name>
<dbReference type="InterPro" id="IPR016722">
    <property type="entry name" value="DNA_pol_alpha_bsu"/>
</dbReference>
<dbReference type="PIRSF" id="PIRSF018300">
    <property type="entry name" value="DNA_pol_alph_2"/>
    <property type="match status" value="1"/>
</dbReference>
<dbReference type="Pfam" id="PF04042">
    <property type="entry name" value="DNA_pol_E_B"/>
    <property type="match status" value="1"/>
</dbReference>
<dbReference type="PANTHER" id="PTHR23061">
    <property type="entry name" value="DNA POLYMERASE 2 ALPHA 70 KDA SUBUNIT"/>
    <property type="match status" value="1"/>
</dbReference>
<keyword evidence="11" id="KW-1185">Reference proteome</keyword>
<protein>
    <recommendedName>
        <fullName evidence="3 6">DNA polymerase alpha subunit B</fullName>
    </recommendedName>
</protein>
<evidence type="ECO:0000313" key="10">
    <source>
        <dbReference type="EMBL" id="CAK9435553.1"/>
    </source>
</evidence>
<dbReference type="Gene3D" id="3.60.21.60">
    <property type="match status" value="2"/>
</dbReference>
<evidence type="ECO:0000256" key="3">
    <source>
        <dbReference type="ARBA" id="ARBA00018596"/>
    </source>
</evidence>
<evidence type="ECO:0000256" key="7">
    <source>
        <dbReference type="SAM" id="MobiDB-lite"/>
    </source>
</evidence>
<sequence length="669" mass="73347">MPCLEDSFKSQVAKIFGPSVKLADDEYDKLQSLIQIFHTDLEDLYLEWESFNVAEVGEDLELNIGNLIKFHEYLQKRLSNNKSTPTNLKKTFNKEVGSSRKPLINKNVNSDHNRSPSTPQLKKRKVELSERVSSSPPLAGFETANTTFNSSPTKPAKESHKLLESLNAHINVTNAASQEELDGSGAKLTANFDAAKYKFRTMQMKLLESADVLDDQIDSIAELYQSHNNNSNTASDLQFGNPCASSQFDILCCGRIVPDSPSYDNEALNSSSLFLETSRITGVGQRVSLNLTSLKGFSLFPGQIVVLRGNNPTGKVFHVSEVMPLPQLGTPVSTKEELSEFEASQKGLGLKIVIASGPYSNSNKLNFARLEDLVDKINNSIFPNAVILNGPFIDLSNKAVEAGDGEFSFPSSGHHQPRNLDEVFTLLVTPVLKKIDSKIQVILVPSLRDSCANHCSFPQNSFDRKKLQLPKNVKVFPNPSSFALNEVLIASSNLDIFKDLRDVFKSDEGGSNSNNRFERVISHVFDQRRYYPISPGSVASAQADTSADAELINGAMGELLTRTGIGGSLLETPYLGLAELGDSLPDIIISPSELKSFAKIVKGVVVINPGQFIRPSRSADTEDGSYAVLSVVPPKLDSNATDNVELVQGSTDLYHHNLDKRSRVDIYSS</sequence>
<feature type="domain" description="DNA polymerase alpha subunit B OB" evidence="9">
    <location>
        <begin position="211"/>
        <end position="325"/>
    </location>
</feature>
<proteinExistence type="inferred from homology"/>
<evidence type="ECO:0000259" key="9">
    <source>
        <dbReference type="Pfam" id="PF22062"/>
    </source>
</evidence>
<keyword evidence="4 6" id="KW-0235">DNA replication</keyword>
<reference evidence="10 11" key="1">
    <citation type="submission" date="2024-03" db="EMBL/GenBank/DDBJ databases">
        <authorList>
            <person name="Brejova B."/>
        </authorList>
    </citation>
    <scope>NUCLEOTIDE SEQUENCE [LARGE SCALE GENOMIC DNA]</scope>
    <source>
        <strain evidence="10 11">CBS 14171</strain>
    </source>
</reference>
<dbReference type="EMBL" id="OZ022405">
    <property type="protein sequence ID" value="CAK9435553.1"/>
    <property type="molecule type" value="Genomic_DNA"/>
</dbReference>
<dbReference type="RefSeq" id="XP_066827218.1">
    <property type="nucleotide sequence ID" value="XM_066972839.1"/>
</dbReference>
<feature type="region of interest" description="Disordered" evidence="7">
    <location>
        <begin position="81"/>
        <end position="157"/>
    </location>
</feature>
<dbReference type="GeneID" id="92205476"/>
<evidence type="ECO:0000259" key="8">
    <source>
        <dbReference type="Pfam" id="PF04042"/>
    </source>
</evidence>
<feature type="domain" description="DNA polymerase alpha/delta/epsilon subunit B" evidence="8">
    <location>
        <begin position="352"/>
        <end position="599"/>
    </location>
</feature>
<dbReference type="Pfam" id="PF22062">
    <property type="entry name" value="OB_DPOA2"/>
    <property type="match status" value="1"/>
</dbReference>
<dbReference type="InterPro" id="IPR054300">
    <property type="entry name" value="OB_DPOA2"/>
</dbReference>
<evidence type="ECO:0000256" key="5">
    <source>
        <dbReference type="ARBA" id="ARBA00023242"/>
    </source>
</evidence>
<dbReference type="Proteomes" id="UP001497383">
    <property type="component" value="Chromosome 1"/>
</dbReference>
<dbReference type="InterPro" id="IPR007185">
    <property type="entry name" value="DNA_pol_a/d/e_bsu"/>
</dbReference>
<feature type="compositionally biased region" description="Polar residues" evidence="7">
    <location>
        <begin position="81"/>
        <end position="90"/>
    </location>
</feature>
<evidence type="ECO:0000256" key="2">
    <source>
        <dbReference type="ARBA" id="ARBA00007299"/>
    </source>
</evidence>
<evidence type="ECO:0000313" key="11">
    <source>
        <dbReference type="Proteomes" id="UP001497383"/>
    </source>
</evidence>
<comment type="subcellular location">
    <subcellularLocation>
        <location evidence="1 6">Nucleus</location>
    </subcellularLocation>
</comment>
<gene>
    <name evidence="10" type="ORF">LODBEIA_P02800</name>
</gene>